<comment type="caution">
    <text evidence="3">The sequence shown here is derived from an EMBL/GenBank/DDBJ whole genome shotgun (WGS) entry which is preliminary data.</text>
</comment>
<evidence type="ECO:0000256" key="1">
    <source>
        <dbReference type="SAM" id="Coils"/>
    </source>
</evidence>
<accession>A0A0F8W2N0</accession>
<evidence type="ECO:0000256" key="2">
    <source>
        <dbReference type="SAM" id="MobiDB-lite"/>
    </source>
</evidence>
<protein>
    <submittedName>
        <fullName evidence="3">Uncharacterized protein</fullName>
    </submittedName>
</protein>
<dbReference type="EMBL" id="LAZR01070326">
    <property type="protein sequence ID" value="KKK42440.1"/>
    <property type="molecule type" value="Genomic_DNA"/>
</dbReference>
<feature type="coiled-coil region" evidence="1">
    <location>
        <begin position="5"/>
        <end position="33"/>
    </location>
</feature>
<name>A0A0F8W2N0_9ZZZZ</name>
<feature type="region of interest" description="Disordered" evidence="2">
    <location>
        <begin position="52"/>
        <end position="84"/>
    </location>
</feature>
<organism evidence="3">
    <name type="scientific">marine sediment metagenome</name>
    <dbReference type="NCBI Taxonomy" id="412755"/>
    <lineage>
        <taxon>unclassified sequences</taxon>
        <taxon>metagenomes</taxon>
        <taxon>ecological metagenomes</taxon>
    </lineage>
</organism>
<proteinExistence type="predicted"/>
<reference evidence="3" key="1">
    <citation type="journal article" date="2015" name="Nature">
        <title>Complex archaea that bridge the gap between prokaryotes and eukaryotes.</title>
        <authorList>
            <person name="Spang A."/>
            <person name="Saw J.H."/>
            <person name="Jorgensen S.L."/>
            <person name="Zaremba-Niedzwiedzka K."/>
            <person name="Martijn J."/>
            <person name="Lind A.E."/>
            <person name="van Eijk R."/>
            <person name="Schleper C."/>
            <person name="Guy L."/>
            <person name="Ettema T.J."/>
        </authorList>
    </citation>
    <scope>NUCLEOTIDE SEQUENCE</scope>
</reference>
<keyword evidence="1" id="KW-0175">Coiled coil</keyword>
<sequence length="118" mass="13521">MTTEIEAFQREVAEETRKAEEDLKKAIRLLRKTKCARMRTFSVRNPRVKRKLLFEGETTDDDDDDDDNRGDDGDDEDPNDKDFIGTACDPNIALGIFFLSFFCSLLITDDDDDNSDTT</sequence>
<feature type="compositionally biased region" description="Acidic residues" evidence="2">
    <location>
        <begin position="57"/>
        <end position="79"/>
    </location>
</feature>
<gene>
    <name evidence="3" type="ORF">LCGC14_1831800</name>
</gene>
<evidence type="ECO:0000313" key="3">
    <source>
        <dbReference type="EMBL" id="KKK42440.1"/>
    </source>
</evidence>
<dbReference type="AlphaFoldDB" id="A0A0F8W2N0"/>